<evidence type="ECO:0000313" key="4">
    <source>
        <dbReference type="Proteomes" id="UP000663828"/>
    </source>
</evidence>
<dbReference type="PANTHER" id="PTHR13618">
    <property type="entry name" value="LEUCINE ZIPPER CONTAINING TRANSCRIPTION FACTOR LZF1"/>
    <property type="match status" value="1"/>
</dbReference>
<dbReference type="Proteomes" id="UP000663828">
    <property type="component" value="Unassembled WGS sequence"/>
</dbReference>
<name>A0A814A0X0_ADIRI</name>
<dbReference type="GO" id="GO:0043291">
    <property type="term" value="C:RAVE complex"/>
    <property type="evidence" value="ECO:0007669"/>
    <property type="project" value="TreeGrafter"/>
</dbReference>
<dbReference type="EMBL" id="CAJNOR010000417">
    <property type="protein sequence ID" value="CAF0907976.1"/>
    <property type="molecule type" value="Genomic_DNA"/>
</dbReference>
<organism evidence="3 4">
    <name type="scientific">Adineta ricciae</name>
    <name type="common">Rotifer</name>
    <dbReference type="NCBI Taxonomy" id="249248"/>
    <lineage>
        <taxon>Eukaryota</taxon>
        <taxon>Metazoa</taxon>
        <taxon>Spiralia</taxon>
        <taxon>Gnathifera</taxon>
        <taxon>Rotifera</taxon>
        <taxon>Eurotatoria</taxon>
        <taxon>Bdelloidea</taxon>
        <taxon>Adinetida</taxon>
        <taxon>Adinetidae</taxon>
        <taxon>Adineta</taxon>
    </lineage>
</organism>
<dbReference type="PANTHER" id="PTHR13618:SF1">
    <property type="entry name" value="PROTEIN ROGDI HOMOLOG"/>
    <property type="match status" value="1"/>
</dbReference>
<comment type="similarity">
    <text evidence="1">Belongs to the rogdi family.</text>
</comment>
<protein>
    <submittedName>
        <fullName evidence="3">Uncharacterized protein</fullName>
    </submittedName>
</protein>
<keyword evidence="4" id="KW-1185">Reference proteome</keyword>
<evidence type="ECO:0000256" key="1">
    <source>
        <dbReference type="ARBA" id="ARBA00005535"/>
    </source>
</evidence>
<comment type="caution">
    <text evidence="3">The sequence shown here is derived from an EMBL/GenBank/DDBJ whole genome shotgun (WGS) entry which is preliminary data.</text>
</comment>
<dbReference type="AlphaFoldDB" id="A0A814A0X0"/>
<gene>
    <name evidence="2" type="ORF">EDS130_LOCUS2145</name>
    <name evidence="3" type="ORF">XAT740_LOCUS8379</name>
</gene>
<evidence type="ECO:0000313" key="2">
    <source>
        <dbReference type="EMBL" id="CAF0748470.1"/>
    </source>
</evidence>
<reference evidence="3" key="1">
    <citation type="submission" date="2021-02" db="EMBL/GenBank/DDBJ databases">
        <authorList>
            <person name="Nowell W R."/>
        </authorList>
    </citation>
    <scope>NUCLEOTIDE SEQUENCE</scope>
</reference>
<dbReference type="Pfam" id="PF10259">
    <property type="entry name" value="Rogdi_lz"/>
    <property type="match status" value="1"/>
</dbReference>
<dbReference type="EMBL" id="CAJNOJ010000005">
    <property type="protein sequence ID" value="CAF0748470.1"/>
    <property type="molecule type" value="Genomic_DNA"/>
</dbReference>
<sequence>MGDEQQLELIEECNVLRRELSDLMSNDFDRILNETSEILKMSIRSLRRSDDPTEATTAEATAKPILLSLTHPQNSEILKCTLTLHGSDITNADVIYKAGTKVQPPMNTAFRTNIATQQMKYWFLQQLHECRQHLERALRYVELADFERNIDQIYKAIQYLDLIIDSVNDAKDNILLPKKKRIDDLRRNKNTSIFTPAIPENIAFSFYVQGSKLSFAVYHTSVQGKSSGYFKHAVEANVSALAELLNHLTFILLQLQQFRDKLRIFDEYQNGSDWKSSMEKQNTNDSLMTMF</sequence>
<dbReference type="Proteomes" id="UP000663852">
    <property type="component" value="Unassembled WGS sequence"/>
</dbReference>
<proteinExistence type="inferred from homology"/>
<dbReference type="InterPro" id="IPR028241">
    <property type="entry name" value="RAVE2/Rogdi"/>
</dbReference>
<dbReference type="OrthoDB" id="66510at2759"/>
<evidence type="ECO:0000313" key="3">
    <source>
        <dbReference type="EMBL" id="CAF0907976.1"/>
    </source>
</evidence>
<accession>A0A814A0X0</accession>